<gene>
    <name evidence="1" type="ORF">DF3PB_310014</name>
</gene>
<sequence>MYFASPKIGMGIGSISVLFNVPITTASASMKRLCNSGGQESGDAASVSVAINVMPTNNPINRRKYLAGRTEEKRIHPSIVKECLNLSQIILNSEGILQL</sequence>
<reference evidence="1" key="1">
    <citation type="submission" date="2018-07" db="EMBL/GenBank/DDBJ databases">
        <authorList>
            <person name="Quirk P.G."/>
            <person name="Krulwich T.A."/>
        </authorList>
    </citation>
    <scope>NUCLEOTIDE SEQUENCE</scope>
</reference>
<protein>
    <submittedName>
        <fullName evidence="1">Uncharacterized protein</fullName>
    </submittedName>
</protein>
<evidence type="ECO:0000313" key="1">
    <source>
        <dbReference type="EMBL" id="SUS06673.1"/>
    </source>
</evidence>
<dbReference type="AlphaFoldDB" id="A0A380TG47"/>
<name>A0A380TG47_9ZZZZ</name>
<organism evidence="1">
    <name type="scientific">metagenome</name>
    <dbReference type="NCBI Taxonomy" id="256318"/>
    <lineage>
        <taxon>unclassified sequences</taxon>
        <taxon>metagenomes</taxon>
    </lineage>
</organism>
<proteinExistence type="predicted"/>
<dbReference type="EMBL" id="UIDG01000235">
    <property type="protein sequence ID" value="SUS06673.1"/>
    <property type="molecule type" value="Genomic_DNA"/>
</dbReference>
<accession>A0A380TG47</accession>